<dbReference type="EMBL" id="CP102480">
    <property type="protein sequence ID" value="UUX52184.1"/>
    <property type="molecule type" value="Genomic_DNA"/>
</dbReference>
<dbReference type="GO" id="GO:0051087">
    <property type="term" value="F:protein-folding chaperone binding"/>
    <property type="evidence" value="ECO:0007669"/>
    <property type="project" value="TreeGrafter"/>
</dbReference>
<dbReference type="Pfam" id="PF04280">
    <property type="entry name" value="Tim44"/>
    <property type="match status" value="1"/>
</dbReference>
<protein>
    <submittedName>
        <fullName evidence="8">Tim44/TimA family putative adaptor protein</fullName>
    </submittedName>
</protein>
<feature type="transmembrane region" description="Helical" evidence="6">
    <location>
        <begin position="6"/>
        <end position="22"/>
    </location>
</feature>
<dbReference type="AlphaFoldDB" id="A0A9J7AY28"/>
<accession>A0A9J7AY28</accession>
<dbReference type="RefSeq" id="WP_257772118.1">
    <property type="nucleotide sequence ID" value="NZ_CP102480.1"/>
</dbReference>
<reference evidence="8" key="1">
    <citation type="submission" date="2022-08" db="EMBL/GenBank/DDBJ databases">
        <title>Nisaea acidiphila sp. nov., isolated from a marine algal debris and emended description of the genus Nisaea Urios et al. 2008.</title>
        <authorList>
            <person name="Kwon K."/>
        </authorList>
    </citation>
    <scope>NUCLEOTIDE SEQUENCE</scope>
    <source>
        <strain evidence="8">MEBiC11861</strain>
    </source>
</reference>
<dbReference type="InterPro" id="IPR039544">
    <property type="entry name" value="Tim44-like"/>
</dbReference>
<keyword evidence="6" id="KW-1133">Transmembrane helix</keyword>
<keyword evidence="3" id="KW-0809">Transit peptide</keyword>
<dbReference type="InterPro" id="IPR032710">
    <property type="entry name" value="NTF2-like_dom_sf"/>
</dbReference>
<keyword evidence="4 6" id="KW-0472">Membrane</keyword>
<evidence type="ECO:0000256" key="3">
    <source>
        <dbReference type="ARBA" id="ARBA00022946"/>
    </source>
</evidence>
<feature type="region of interest" description="Disordered" evidence="5">
    <location>
        <begin position="33"/>
        <end position="54"/>
    </location>
</feature>
<dbReference type="PIRSF" id="PIRSF031890">
    <property type="entry name" value="UCP031890_transporter_Tim44"/>
    <property type="match status" value="1"/>
</dbReference>
<proteinExistence type="inferred from homology"/>
<dbReference type="InterPro" id="IPR016985">
    <property type="entry name" value="UCP031890_Tim44-rel"/>
</dbReference>
<organism evidence="8 9">
    <name type="scientific">Nisaea acidiphila</name>
    <dbReference type="NCBI Taxonomy" id="1862145"/>
    <lineage>
        <taxon>Bacteria</taxon>
        <taxon>Pseudomonadati</taxon>
        <taxon>Pseudomonadota</taxon>
        <taxon>Alphaproteobacteria</taxon>
        <taxon>Rhodospirillales</taxon>
        <taxon>Thalassobaculaceae</taxon>
        <taxon>Nisaea</taxon>
    </lineage>
</organism>
<evidence type="ECO:0000256" key="4">
    <source>
        <dbReference type="ARBA" id="ARBA00023136"/>
    </source>
</evidence>
<evidence type="ECO:0000313" key="8">
    <source>
        <dbReference type="EMBL" id="UUX52184.1"/>
    </source>
</evidence>
<dbReference type="PANTHER" id="PTHR10721">
    <property type="entry name" value="MITOCHONDRIAL IMPORT INNER MEMBRANE TRANSLOCASE SUBUNIT TIM44"/>
    <property type="match status" value="1"/>
</dbReference>
<evidence type="ECO:0000256" key="2">
    <source>
        <dbReference type="ARBA" id="ARBA00009597"/>
    </source>
</evidence>
<name>A0A9J7AY28_9PROT</name>
<evidence type="ECO:0000256" key="1">
    <source>
        <dbReference type="ARBA" id="ARBA00004370"/>
    </source>
</evidence>
<dbReference type="KEGG" id="naci:NUH88_10885"/>
<comment type="subcellular location">
    <subcellularLocation>
        <location evidence="1">Membrane</location>
    </subcellularLocation>
</comment>
<keyword evidence="6" id="KW-0812">Transmembrane</keyword>
<feature type="domain" description="Tim44-like" evidence="7">
    <location>
        <begin position="75"/>
        <end position="220"/>
    </location>
</feature>
<dbReference type="Gene3D" id="3.10.450.240">
    <property type="match status" value="1"/>
</dbReference>
<comment type="similarity">
    <text evidence="2">Belongs to the Tim44 family.</text>
</comment>
<evidence type="ECO:0000256" key="6">
    <source>
        <dbReference type="SAM" id="Phobius"/>
    </source>
</evidence>
<dbReference type="SMART" id="SM00978">
    <property type="entry name" value="Tim44"/>
    <property type="match status" value="1"/>
</dbReference>
<gene>
    <name evidence="8" type="ORF">NUH88_10885</name>
</gene>
<evidence type="ECO:0000256" key="5">
    <source>
        <dbReference type="SAM" id="MobiDB-lite"/>
    </source>
</evidence>
<dbReference type="PANTHER" id="PTHR10721:SF1">
    <property type="entry name" value="MITOCHONDRIAL IMPORT INNER MEMBRANE TRANSLOCASE SUBUNIT TIM44"/>
    <property type="match status" value="1"/>
</dbReference>
<dbReference type="NCBIfam" id="NF033779">
    <property type="entry name" value="Tim44_TimA_adap"/>
    <property type="match status" value="1"/>
</dbReference>
<dbReference type="Proteomes" id="UP001060336">
    <property type="component" value="Chromosome"/>
</dbReference>
<dbReference type="GO" id="GO:0030150">
    <property type="term" value="P:protein import into mitochondrial matrix"/>
    <property type="evidence" value="ECO:0007669"/>
    <property type="project" value="TreeGrafter"/>
</dbReference>
<keyword evidence="9" id="KW-1185">Reference proteome</keyword>
<dbReference type="SUPFAM" id="SSF54427">
    <property type="entry name" value="NTF2-like"/>
    <property type="match status" value="1"/>
</dbReference>
<evidence type="ECO:0000259" key="7">
    <source>
        <dbReference type="SMART" id="SM00978"/>
    </source>
</evidence>
<evidence type="ECO:0000313" key="9">
    <source>
        <dbReference type="Proteomes" id="UP001060336"/>
    </source>
</evidence>
<sequence length="224" mass="24759">MGDGFAFFDIILFALLAGYLVFKLRNVLGKRTGHEERHTDPFSPAPERPANSDNVIKLPDREHETVPGDQENGELSDLMRVKMADPSFDEIEFLKGARTAFEWIVEAFAKGDLDGLRPLLGDDLMSAFAGAVEEREKAGESQETTISSFRSALINDVTLAGSVARVTVEFITDQVKVTHASDGSVVDGDPDRIETVTDLWTFERDISSRDPNWRLVATGVPEDE</sequence>
<dbReference type="GO" id="GO:0016020">
    <property type="term" value="C:membrane"/>
    <property type="evidence" value="ECO:0007669"/>
    <property type="project" value="UniProtKB-SubCell"/>
</dbReference>
<dbReference type="InterPro" id="IPR007379">
    <property type="entry name" value="Tim44-like_dom"/>
</dbReference>